<organism evidence="6 7">
    <name type="scientific">Sorangium cellulosum</name>
    <name type="common">Polyangium cellulosum</name>
    <dbReference type="NCBI Taxonomy" id="56"/>
    <lineage>
        <taxon>Bacteria</taxon>
        <taxon>Pseudomonadati</taxon>
        <taxon>Myxococcota</taxon>
        <taxon>Polyangia</taxon>
        <taxon>Polyangiales</taxon>
        <taxon>Polyangiaceae</taxon>
        <taxon>Sorangium</taxon>
    </lineage>
</organism>
<dbReference type="EMBL" id="JELX01001969">
    <property type="protein sequence ID" value="KYF56987.1"/>
    <property type="molecule type" value="Genomic_DNA"/>
</dbReference>
<proteinExistence type="predicted"/>
<protein>
    <recommendedName>
        <fullName evidence="8">Radical SAM core domain-containing protein</fullName>
    </recommendedName>
</protein>
<dbReference type="PANTHER" id="PTHR11228:SF7">
    <property type="entry name" value="PQQA PEPTIDE CYCLASE"/>
    <property type="match status" value="1"/>
</dbReference>
<accession>A0A150PMM6</accession>
<evidence type="ECO:0000256" key="2">
    <source>
        <dbReference type="ARBA" id="ARBA00022691"/>
    </source>
</evidence>
<gene>
    <name evidence="6" type="ORF">BE04_37405</name>
</gene>
<sequence length="248" mass="27482">MPTATRPQNATLTGALPLDRPTAERPHRLYVATTNHCNRACPWCCTCSSPRGRTFLALDRYRASFPPEGPFEVQLEGGEPTIHPHFDEMVRLARAEPRCARVVVVTNGVEIPRDPAALDAWLQKLGEPTTLKLSINHHLLEHDSGLLPLARAIHARLAALGGDRQLVLNVRLRKTEADGDAWVVEAVRDAGLLALANVFHLQRYGFAQKREDWDEPFLVGTHFTMLNPDGRAFGPDLVARSDAMRGLP</sequence>
<dbReference type="CDD" id="cd01335">
    <property type="entry name" value="Radical_SAM"/>
    <property type="match status" value="1"/>
</dbReference>
<evidence type="ECO:0008006" key="8">
    <source>
        <dbReference type="Google" id="ProtNLM"/>
    </source>
</evidence>
<evidence type="ECO:0000313" key="6">
    <source>
        <dbReference type="EMBL" id="KYF56987.1"/>
    </source>
</evidence>
<comment type="cofactor">
    <cofactor evidence="1">
        <name>[4Fe-4S] cluster</name>
        <dbReference type="ChEBI" id="CHEBI:49883"/>
    </cofactor>
</comment>
<dbReference type="SUPFAM" id="SSF102114">
    <property type="entry name" value="Radical SAM enzymes"/>
    <property type="match status" value="1"/>
</dbReference>
<dbReference type="SFLD" id="SFLDS00029">
    <property type="entry name" value="Radical_SAM"/>
    <property type="match status" value="1"/>
</dbReference>
<dbReference type="InterPro" id="IPR058240">
    <property type="entry name" value="rSAM_sf"/>
</dbReference>
<dbReference type="InterPro" id="IPR007197">
    <property type="entry name" value="rSAM"/>
</dbReference>
<dbReference type="GO" id="GO:0046872">
    <property type="term" value="F:metal ion binding"/>
    <property type="evidence" value="ECO:0007669"/>
    <property type="project" value="UniProtKB-KW"/>
</dbReference>
<name>A0A150PMM6_SORCE</name>
<evidence type="ECO:0000313" key="7">
    <source>
        <dbReference type="Proteomes" id="UP000075604"/>
    </source>
</evidence>
<keyword evidence="5" id="KW-0411">Iron-sulfur</keyword>
<dbReference type="Gene3D" id="3.20.20.70">
    <property type="entry name" value="Aldolase class I"/>
    <property type="match status" value="1"/>
</dbReference>
<comment type="caution">
    <text evidence="6">The sequence shown here is derived from an EMBL/GenBank/DDBJ whole genome shotgun (WGS) entry which is preliminary data.</text>
</comment>
<keyword evidence="2" id="KW-0949">S-adenosyl-L-methionine</keyword>
<reference evidence="6 7" key="1">
    <citation type="submission" date="2014-02" db="EMBL/GenBank/DDBJ databases">
        <title>The small core and large imbalanced accessory genome model reveals a collaborative survival strategy of Sorangium cellulosum strains in nature.</title>
        <authorList>
            <person name="Han K."/>
            <person name="Peng R."/>
            <person name="Blom J."/>
            <person name="Li Y.-Z."/>
        </authorList>
    </citation>
    <scope>NUCLEOTIDE SEQUENCE [LARGE SCALE GENOMIC DNA]</scope>
    <source>
        <strain evidence="6 7">So0157-18</strain>
    </source>
</reference>
<evidence type="ECO:0000256" key="4">
    <source>
        <dbReference type="ARBA" id="ARBA00023004"/>
    </source>
</evidence>
<dbReference type="InterPro" id="IPR013785">
    <property type="entry name" value="Aldolase_TIM"/>
</dbReference>
<dbReference type="PANTHER" id="PTHR11228">
    <property type="entry name" value="RADICAL SAM DOMAIN PROTEIN"/>
    <property type="match status" value="1"/>
</dbReference>
<evidence type="ECO:0000256" key="5">
    <source>
        <dbReference type="ARBA" id="ARBA00023014"/>
    </source>
</evidence>
<evidence type="ECO:0000256" key="3">
    <source>
        <dbReference type="ARBA" id="ARBA00022723"/>
    </source>
</evidence>
<dbReference type="Proteomes" id="UP000075604">
    <property type="component" value="Unassembled WGS sequence"/>
</dbReference>
<dbReference type="InterPro" id="IPR050377">
    <property type="entry name" value="Radical_SAM_PqqE_MftC-like"/>
</dbReference>
<keyword evidence="4" id="KW-0408">Iron</keyword>
<dbReference type="AlphaFoldDB" id="A0A150PMM6"/>
<evidence type="ECO:0000256" key="1">
    <source>
        <dbReference type="ARBA" id="ARBA00001966"/>
    </source>
</evidence>
<dbReference type="GO" id="GO:0003824">
    <property type="term" value="F:catalytic activity"/>
    <property type="evidence" value="ECO:0007669"/>
    <property type="project" value="InterPro"/>
</dbReference>
<keyword evidence="3" id="KW-0479">Metal-binding</keyword>
<dbReference type="GO" id="GO:0051536">
    <property type="term" value="F:iron-sulfur cluster binding"/>
    <property type="evidence" value="ECO:0007669"/>
    <property type="project" value="UniProtKB-KW"/>
</dbReference>